<gene>
    <name evidence="4" type="ORF">SEPCBS119000_001457</name>
</gene>
<dbReference type="EMBL" id="CAWUON010000011">
    <property type="protein sequence ID" value="CAK7265330.1"/>
    <property type="molecule type" value="Genomic_DNA"/>
</dbReference>
<protein>
    <recommendedName>
        <fullName evidence="3">Impact N-terminal domain-containing protein</fullName>
    </recommendedName>
</protein>
<dbReference type="InterPro" id="IPR020568">
    <property type="entry name" value="Ribosomal_Su5_D2-typ_SF"/>
</dbReference>
<evidence type="ECO:0000256" key="2">
    <source>
        <dbReference type="SAM" id="MobiDB-lite"/>
    </source>
</evidence>
<dbReference type="InterPro" id="IPR001498">
    <property type="entry name" value="Impact_N"/>
</dbReference>
<name>A0ABP0DDU1_9PEZI</name>
<feature type="compositionally biased region" description="Basic and acidic residues" evidence="2">
    <location>
        <begin position="252"/>
        <end position="268"/>
    </location>
</feature>
<sequence length="606" mass="64835">MAAAPSENDLQELLRLLTTTRKLSMLQAMAQVKALQAVSLRSIKQIAEAPLDTVQTALRDPAGAKSLQTSCKTAVKRMAAGAGASGVKRRAATVASSQTASSAKRAKQLDGTAAANSAVGLPGLGSMTAAEVERSLELPVFVPVIDEDEERMAATALLTNRAPLVLAFAVELLRYTMPEQPISSRLSLGQAVVSANSRSKATSLGLDWARGPSADEAGWGQGQPRVRILGREVAVLKRSGYTWKGDEEEETEKTQESAQRDGQVKSSEHSSVLPETVRNVKETESSEATPASQEGSLSNHLPQHPPAGVWSMSQTISLKGSSFVARATTITEAGQRAGLIRSLMEAQPGLLTATHNAWAYRVRGTGDYSHNVRQDSYDDGETGCGDLMLRVLQELGAVDTLVVLTRWFGGTMLGPDRWRLMRNCVTGAMAERLHRKGDSVGLGGEAVWGLDLEAMRQQHAANAGDARSASARFKHGSGAAGPTAVVGMPIHRPEGAKHYLLRSFASAEEAVPAGDENTAQPLTPTKKKKTTKAMDLEKEENLSLLLGALRVVFDSWADHLPAAELDRRAWGWYVAVRPDVDSGPSGWGAKGVVKLKDILAFRRKET</sequence>
<feature type="region of interest" description="Disordered" evidence="2">
    <location>
        <begin position="244"/>
        <end position="309"/>
    </location>
</feature>
<dbReference type="Pfam" id="PF01205">
    <property type="entry name" value="Impact_N"/>
    <property type="match status" value="1"/>
</dbReference>
<evidence type="ECO:0000259" key="3">
    <source>
        <dbReference type="Pfam" id="PF01205"/>
    </source>
</evidence>
<dbReference type="PANTHER" id="PTHR16301:SF4">
    <property type="entry name" value="IMPACT N-TERMINAL DOMAIN-CONTAINING PROTEIN"/>
    <property type="match status" value="1"/>
</dbReference>
<comment type="caution">
    <text evidence="4">The sequence shown here is derived from an EMBL/GenBank/DDBJ whole genome shotgun (WGS) entry which is preliminary data.</text>
</comment>
<dbReference type="Proteomes" id="UP001642502">
    <property type="component" value="Unassembled WGS sequence"/>
</dbReference>
<feature type="domain" description="Impact N-terminal" evidence="3">
    <location>
        <begin position="319"/>
        <end position="428"/>
    </location>
</feature>
<comment type="similarity">
    <text evidence="1">Belongs to the IMPACT family.</text>
</comment>
<dbReference type="Gene3D" id="3.30.230.30">
    <property type="entry name" value="Impact, N-terminal domain"/>
    <property type="match status" value="1"/>
</dbReference>
<organism evidence="4 5">
    <name type="scientific">Sporothrix epigloea</name>
    <dbReference type="NCBI Taxonomy" id="1892477"/>
    <lineage>
        <taxon>Eukaryota</taxon>
        <taxon>Fungi</taxon>
        <taxon>Dikarya</taxon>
        <taxon>Ascomycota</taxon>
        <taxon>Pezizomycotina</taxon>
        <taxon>Sordariomycetes</taxon>
        <taxon>Sordariomycetidae</taxon>
        <taxon>Ophiostomatales</taxon>
        <taxon>Ophiostomataceae</taxon>
        <taxon>Sporothrix</taxon>
    </lineage>
</organism>
<dbReference type="PANTHER" id="PTHR16301">
    <property type="entry name" value="IMPACT-RELATED"/>
    <property type="match status" value="1"/>
</dbReference>
<dbReference type="InterPro" id="IPR036956">
    <property type="entry name" value="Impact_N_sf"/>
</dbReference>
<evidence type="ECO:0000313" key="4">
    <source>
        <dbReference type="EMBL" id="CAK7265330.1"/>
    </source>
</evidence>
<proteinExistence type="inferred from homology"/>
<accession>A0ABP0DDU1</accession>
<feature type="compositionally biased region" description="Polar residues" evidence="2">
    <location>
        <begin position="286"/>
        <end position="301"/>
    </location>
</feature>
<dbReference type="InterPro" id="IPR023582">
    <property type="entry name" value="Impact"/>
</dbReference>
<evidence type="ECO:0000313" key="5">
    <source>
        <dbReference type="Proteomes" id="UP001642502"/>
    </source>
</evidence>
<dbReference type="SUPFAM" id="SSF54211">
    <property type="entry name" value="Ribosomal protein S5 domain 2-like"/>
    <property type="match status" value="1"/>
</dbReference>
<keyword evidence="5" id="KW-1185">Reference proteome</keyword>
<reference evidence="4 5" key="1">
    <citation type="submission" date="2024-01" db="EMBL/GenBank/DDBJ databases">
        <authorList>
            <person name="Allen C."/>
            <person name="Tagirdzhanova G."/>
        </authorList>
    </citation>
    <scope>NUCLEOTIDE SEQUENCE [LARGE SCALE GENOMIC DNA]</scope>
    <source>
        <strain evidence="4 5">CBS 119000</strain>
    </source>
</reference>
<evidence type="ECO:0000256" key="1">
    <source>
        <dbReference type="ARBA" id="ARBA00007665"/>
    </source>
</evidence>